<protein>
    <submittedName>
        <fullName evidence="2">Uncharacterized protein</fullName>
    </submittedName>
</protein>
<keyword evidence="1" id="KW-0472">Membrane</keyword>
<reference evidence="2" key="1">
    <citation type="submission" date="2019-11" db="EMBL/GenBank/DDBJ databases">
        <authorList>
            <person name="Feng L."/>
        </authorList>
    </citation>
    <scope>NUCLEOTIDE SEQUENCE</scope>
    <source>
        <strain evidence="2">AundefinedLFYP135</strain>
    </source>
</reference>
<name>A0A6N2V7K7_9FIRM</name>
<evidence type="ECO:0000256" key="1">
    <source>
        <dbReference type="SAM" id="Phobius"/>
    </source>
</evidence>
<dbReference type="EMBL" id="CACRSL010000005">
    <property type="protein sequence ID" value="VYT26665.1"/>
    <property type="molecule type" value="Genomic_DNA"/>
</dbReference>
<organism evidence="2">
    <name type="scientific">uncultured Anaerotruncus sp</name>
    <dbReference type="NCBI Taxonomy" id="905011"/>
    <lineage>
        <taxon>Bacteria</taxon>
        <taxon>Bacillati</taxon>
        <taxon>Bacillota</taxon>
        <taxon>Clostridia</taxon>
        <taxon>Eubacteriales</taxon>
        <taxon>Oscillospiraceae</taxon>
        <taxon>Anaerotruncus</taxon>
        <taxon>environmental samples</taxon>
    </lineage>
</organism>
<feature type="transmembrane region" description="Helical" evidence="1">
    <location>
        <begin position="154"/>
        <end position="172"/>
    </location>
</feature>
<keyword evidence="1" id="KW-0812">Transmembrane</keyword>
<dbReference type="AlphaFoldDB" id="A0A6N2V7K7"/>
<feature type="transmembrane region" description="Helical" evidence="1">
    <location>
        <begin position="51"/>
        <end position="71"/>
    </location>
</feature>
<feature type="transmembrane region" description="Helical" evidence="1">
    <location>
        <begin position="25"/>
        <end position="45"/>
    </location>
</feature>
<evidence type="ECO:0000313" key="2">
    <source>
        <dbReference type="EMBL" id="VYT26665.1"/>
    </source>
</evidence>
<feature type="transmembrane region" description="Helical" evidence="1">
    <location>
        <begin position="207"/>
        <end position="224"/>
    </location>
</feature>
<sequence length="238" mass="25844">MKLDQSQKSVFDNEYMPYIIKWGKITCWVSIPLIFIPTVALMVFYGARPSMSGILTGFISLFSAMVAWYIVDPITLFPILHVPGMYLTYIAGNSKEIRAPAATAALSSADVEAGTEQGTVISCIAITVSIFISLAVMTLVAVAGNLILSILPDAIIRALNYLLPALFGAMCIQRIMADYRSAAIVVPCACVLRYLNTRGVFKVLPLGGGYAQILLCVLIGVFVAKQMYNMKQKKAKAN</sequence>
<feature type="transmembrane region" description="Helical" evidence="1">
    <location>
        <begin position="124"/>
        <end position="148"/>
    </location>
</feature>
<proteinExistence type="predicted"/>
<gene>
    <name evidence="2" type="ORF">AULFYP135_02370</name>
</gene>
<accession>A0A6N2V7K7</accession>
<keyword evidence="1" id="KW-1133">Transmembrane helix</keyword>